<feature type="compositionally biased region" description="Basic and acidic residues" evidence="1">
    <location>
        <begin position="59"/>
        <end position="77"/>
    </location>
</feature>
<feature type="chain" id="PRO_5021364868" evidence="2">
    <location>
        <begin position="19"/>
        <end position="145"/>
    </location>
</feature>
<organism evidence="3 4">
    <name type="scientific">Araneus ventricosus</name>
    <name type="common">Orbweaver spider</name>
    <name type="synonym">Epeira ventricosa</name>
    <dbReference type="NCBI Taxonomy" id="182803"/>
    <lineage>
        <taxon>Eukaryota</taxon>
        <taxon>Metazoa</taxon>
        <taxon>Ecdysozoa</taxon>
        <taxon>Arthropoda</taxon>
        <taxon>Chelicerata</taxon>
        <taxon>Arachnida</taxon>
        <taxon>Araneae</taxon>
        <taxon>Araneomorphae</taxon>
        <taxon>Entelegynae</taxon>
        <taxon>Araneoidea</taxon>
        <taxon>Araneidae</taxon>
        <taxon>Araneus</taxon>
    </lineage>
</organism>
<comment type="caution">
    <text evidence="3">The sequence shown here is derived from an EMBL/GenBank/DDBJ whole genome shotgun (WGS) entry which is preliminary data.</text>
</comment>
<protein>
    <submittedName>
        <fullName evidence="3">Uncharacterized protein</fullName>
    </submittedName>
</protein>
<evidence type="ECO:0000256" key="2">
    <source>
        <dbReference type="SAM" id="SignalP"/>
    </source>
</evidence>
<feature type="compositionally biased region" description="Low complexity" evidence="1">
    <location>
        <begin position="98"/>
        <end position="110"/>
    </location>
</feature>
<evidence type="ECO:0000313" key="4">
    <source>
        <dbReference type="Proteomes" id="UP000499080"/>
    </source>
</evidence>
<proteinExistence type="predicted"/>
<reference evidence="3 4" key="1">
    <citation type="journal article" date="2019" name="Sci. Rep.">
        <title>Orb-weaving spider Araneus ventricosus genome elucidates the spidroin gene catalogue.</title>
        <authorList>
            <person name="Kono N."/>
            <person name="Nakamura H."/>
            <person name="Ohtoshi R."/>
            <person name="Moran D.A.P."/>
            <person name="Shinohara A."/>
            <person name="Yoshida Y."/>
            <person name="Fujiwara M."/>
            <person name="Mori M."/>
            <person name="Tomita M."/>
            <person name="Arakawa K."/>
        </authorList>
    </citation>
    <scope>NUCLEOTIDE SEQUENCE [LARGE SCALE GENOMIC DNA]</scope>
</reference>
<dbReference type="AlphaFoldDB" id="A0A4Y2TBP6"/>
<sequence>MCKSYQLCLALSFKLIFTFNLCTPRRKVSRKYNEDYFSKEKGSQTRYLAWVPFYVDGRTEYPDKQNDTLGDERRDDAPCPTSESGIGSTDQESDGGESSQSNRPLPSSSDLESDEEDYHLSEELLAYKAFLDKLYPSCITGPFRT</sequence>
<evidence type="ECO:0000313" key="3">
    <source>
        <dbReference type="EMBL" id="GBN96515.1"/>
    </source>
</evidence>
<dbReference type="Proteomes" id="UP000499080">
    <property type="component" value="Unassembled WGS sequence"/>
</dbReference>
<feature type="signal peptide" evidence="2">
    <location>
        <begin position="1"/>
        <end position="18"/>
    </location>
</feature>
<evidence type="ECO:0000256" key="1">
    <source>
        <dbReference type="SAM" id="MobiDB-lite"/>
    </source>
</evidence>
<name>A0A4Y2TBP6_ARAVE</name>
<keyword evidence="2" id="KW-0732">Signal</keyword>
<feature type="region of interest" description="Disordered" evidence="1">
    <location>
        <begin position="59"/>
        <end position="118"/>
    </location>
</feature>
<keyword evidence="4" id="KW-1185">Reference proteome</keyword>
<gene>
    <name evidence="3" type="ORF">AVEN_9067_1</name>
</gene>
<dbReference type="EMBL" id="BGPR01026641">
    <property type="protein sequence ID" value="GBN96515.1"/>
    <property type="molecule type" value="Genomic_DNA"/>
</dbReference>
<accession>A0A4Y2TBP6</accession>
<feature type="compositionally biased region" description="Polar residues" evidence="1">
    <location>
        <begin position="81"/>
        <end position="90"/>
    </location>
</feature>